<dbReference type="STRING" id="1384049.CD29_13040"/>
<dbReference type="PANTHER" id="PTHR33393:SF11">
    <property type="entry name" value="POLYGLUTAMINE SYNTHESIS ACCESSORY PROTEIN RV0574C-RELATED"/>
    <property type="match status" value="1"/>
</dbReference>
<dbReference type="CDD" id="cd07381">
    <property type="entry name" value="MPP_CapA"/>
    <property type="match status" value="1"/>
</dbReference>
<sequence length="444" mass="50056">MGYTIALTGDSIIARPVSQYQDEPTQKLYSLIRESDVSFTNIEVVASDFVGDPAARSDGAHFGVASSNLDELQEIGFNLFSSANNHALDYGVKGLLTAIDNMKQRKMHFSGVGKNLAEARMPVYLTTDNVTVALISCSSTFFDEQAAGEQRNHLQGRPGLNPLRFEVEYIVKPSQFEVLKEIHEELGLKGQQEKFAKLGFDREVIKEGVLKFSDSNHRVIGSLNAKFKEGPKTTIQSRANPKDLAEINAWVAEAKERADIVIVSIHAHEEFEVREKADHYIHEFSRSVIDHGADIVVGHGPHLLRGIELYNNKPIFYSLGNFIGQNELIEQLPEDSYRRFNVPSNILPSELFNIRCDYGKKGFPGDPVFWISVMPYLVYEENQIKEIRLYPLELTKGEKGYQRGRPMLASEGKSEVVYKILSELSLDYGTKIIKENSEFFTIRL</sequence>
<dbReference type="InterPro" id="IPR019079">
    <property type="entry name" value="Capsule_synth_CapA"/>
</dbReference>
<comment type="similarity">
    <text evidence="1">Belongs to the CapA family.</text>
</comment>
<dbReference type="InterPro" id="IPR029052">
    <property type="entry name" value="Metallo-depent_PP-like"/>
</dbReference>
<evidence type="ECO:0000256" key="1">
    <source>
        <dbReference type="ARBA" id="ARBA00005662"/>
    </source>
</evidence>
<dbReference type="OrthoDB" id="9810906at2"/>
<comment type="caution">
    <text evidence="3">The sequence shown here is derived from an EMBL/GenBank/DDBJ whole genome shotgun (WGS) entry which is preliminary data.</text>
</comment>
<dbReference type="InterPro" id="IPR052169">
    <property type="entry name" value="CW_Biosynth-Accessory"/>
</dbReference>
<accession>A0A0A3ITC3</accession>
<dbReference type="EMBL" id="JPVN01000014">
    <property type="protein sequence ID" value="KGR78072.1"/>
    <property type="molecule type" value="Genomic_DNA"/>
</dbReference>
<evidence type="ECO:0000313" key="4">
    <source>
        <dbReference type="Proteomes" id="UP000030416"/>
    </source>
</evidence>
<gene>
    <name evidence="3" type="ORF">CD29_13040</name>
</gene>
<protein>
    <submittedName>
        <fullName evidence="3">Poly-gamma-glutamate biosynthesis protein</fullName>
    </submittedName>
</protein>
<dbReference type="SUPFAM" id="SSF56300">
    <property type="entry name" value="Metallo-dependent phosphatases"/>
    <property type="match status" value="1"/>
</dbReference>
<keyword evidence="4" id="KW-1185">Reference proteome</keyword>
<feature type="domain" description="Capsule synthesis protein CapA" evidence="2">
    <location>
        <begin position="4"/>
        <end position="326"/>
    </location>
</feature>
<evidence type="ECO:0000259" key="2">
    <source>
        <dbReference type="SMART" id="SM00854"/>
    </source>
</evidence>
<dbReference type="Pfam" id="PF09587">
    <property type="entry name" value="PGA_cap"/>
    <property type="match status" value="1"/>
</dbReference>
<dbReference type="PANTHER" id="PTHR33393">
    <property type="entry name" value="POLYGLUTAMINE SYNTHESIS ACCESSORY PROTEIN RV0574C-RELATED"/>
    <property type="match status" value="1"/>
</dbReference>
<organism evidence="3 4">
    <name type="scientific">Ureibacillus manganicus DSM 26584</name>
    <dbReference type="NCBI Taxonomy" id="1384049"/>
    <lineage>
        <taxon>Bacteria</taxon>
        <taxon>Bacillati</taxon>
        <taxon>Bacillota</taxon>
        <taxon>Bacilli</taxon>
        <taxon>Bacillales</taxon>
        <taxon>Caryophanaceae</taxon>
        <taxon>Ureibacillus</taxon>
    </lineage>
</organism>
<evidence type="ECO:0000313" key="3">
    <source>
        <dbReference type="EMBL" id="KGR78072.1"/>
    </source>
</evidence>
<dbReference type="Gene3D" id="3.60.21.10">
    <property type="match status" value="1"/>
</dbReference>
<dbReference type="RefSeq" id="WP_036187325.1">
    <property type="nucleotide sequence ID" value="NZ_AVDA01000014.1"/>
</dbReference>
<dbReference type="AlphaFoldDB" id="A0A0A3ITC3"/>
<reference evidence="3 4" key="1">
    <citation type="submission" date="2014-02" db="EMBL/GenBank/DDBJ databases">
        <title>Draft genome sequence of Lysinibacillus manganicus DSM 26584T.</title>
        <authorList>
            <person name="Zhang F."/>
            <person name="Wang G."/>
            <person name="Zhang L."/>
        </authorList>
    </citation>
    <scope>NUCLEOTIDE SEQUENCE [LARGE SCALE GENOMIC DNA]</scope>
    <source>
        <strain evidence="3 4">DSM 26584</strain>
    </source>
</reference>
<proteinExistence type="inferred from homology"/>
<dbReference type="SMART" id="SM00854">
    <property type="entry name" value="PGA_cap"/>
    <property type="match status" value="1"/>
</dbReference>
<dbReference type="eggNOG" id="COG2843">
    <property type="taxonomic scope" value="Bacteria"/>
</dbReference>
<dbReference type="Proteomes" id="UP000030416">
    <property type="component" value="Unassembled WGS sequence"/>
</dbReference>
<name>A0A0A3ITC3_9BACL</name>